<protein>
    <submittedName>
        <fullName evidence="2">Uncharacterized protein</fullName>
    </submittedName>
</protein>
<evidence type="ECO:0000256" key="1">
    <source>
        <dbReference type="SAM" id="SignalP"/>
    </source>
</evidence>
<comment type="caution">
    <text evidence="2">The sequence shown here is derived from an EMBL/GenBank/DDBJ whole genome shotgun (WGS) entry which is preliminary data.</text>
</comment>
<dbReference type="Proteomes" id="UP001180020">
    <property type="component" value="Unassembled WGS sequence"/>
</dbReference>
<organism evidence="2 3">
    <name type="scientific">Acorus calamus</name>
    <name type="common">Sweet flag</name>
    <dbReference type="NCBI Taxonomy" id="4465"/>
    <lineage>
        <taxon>Eukaryota</taxon>
        <taxon>Viridiplantae</taxon>
        <taxon>Streptophyta</taxon>
        <taxon>Embryophyta</taxon>
        <taxon>Tracheophyta</taxon>
        <taxon>Spermatophyta</taxon>
        <taxon>Magnoliopsida</taxon>
        <taxon>Liliopsida</taxon>
        <taxon>Acoraceae</taxon>
        <taxon>Acorus</taxon>
    </lineage>
</organism>
<evidence type="ECO:0000313" key="2">
    <source>
        <dbReference type="EMBL" id="KAK1312033.1"/>
    </source>
</evidence>
<dbReference type="EMBL" id="JAUJYO010000007">
    <property type="protein sequence ID" value="KAK1312033.1"/>
    <property type="molecule type" value="Genomic_DNA"/>
</dbReference>
<feature type="signal peptide" evidence="1">
    <location>
        <begin position="1"/>
        <end position="24"/>
    </location>
</feature>
<sequence>MKGKAVLFLSMLLLFIVVIQPAMAARATIPADAKPERTSVIADAELDQQKESPAYRALGRGPPCASRGGGSYSNNCFKPVNKPPRFIPAPPGSP</sequence>
<accession>A0AAV9EGM5</accession>
<name>A0AAV9EGM5_ACOCL</name>
<keyword evidence="3" id="KW-1185">Reference proteome</keyword>
<proteinExistence type="predicted"/>
<dbReference type="AlphaFoldDB" id="A0AAV9EGM5"/>
<evidence type="ECO:0000313" key="3">
    <source>
        <dbReference type="Proteomes" id="UP001180020"/>
    </source>
</evidence>
<gene>
    <name evidence="2" type="ORF">QJS10_CPA07g00349</name>
</gene>
<feature type="chain" id="PRO_5043810089" evidence="1">
    <location>
        <begin position="25"/>
        <end position="94"/>
    </location>
</feature>
<reference evidence="2" key="1">
    <citation type="journal article" date="2023" name="Nat. Commun.">
        <title>Diploid and tetraploid genomes of Acorus and the evolution of monocots.</title>
        <authorList>
            <person name="Ma L."/>
            <person name="Liu K.W."/>
            <person name="Li Z."/>
            <person name="Hsiao Y.Y."/>
            <person name="Qi Y."/>
            <person name="Fu T."/>
            <person name="Tang G.D."/>
            <person name="Zhang D."/>
            <person name="Sun W.H."/>
            <person name="Liu D.K."/>
            <person name="Li Y."/>
            <person name="Chen G.Z."/>
            <person name="Liu X.D."/>
            <person name="Liao X.Y."/>
            <person name="Jiang Y.T."/>
            <person name="Yu X."/>
            <person name="Hao Y."/>
            <person name="Huang J."/>
            <person name="Zhao X.W."/>
            <person name="Ke S."/>
            <person name="Chen Y.Y."/>
            <person name="Wu W.L."/>
            <person name="Hsu J.L."/>
            <person name="Lin Y.F."/>
            <person name="Huang M.D."/>
            <person name="Li C.Y."/>
            <person name="Huang L."/>
            <person name="Wang Z.W."/>
            <person name="Zhao X."/>
            <person name="Zhong W.Y."/>
            <person name="Peng D.H."/>
            <person name="Ahmad S."/>
            <person name="Lan S."/>
            <person name="Zhang J.S."/>
            <person name="Tsai W.C."/>
            <person name="Van de Peer Y."/>
            <person name="Liu Z.J."/>
        </authorList>
    </citation>
    <scope>NUCLEOTIDE SEQUENCE</scope>
    <source>
        <strain evidence="2">CP</strain>
    </source>
</reference>
<keyword evidence="1" id="KW-0732">Signal</keyword>
<reference evidence="2" key="2">
    <citation type="submission" date="2023-06" db="EMBL/GenBank/DDBJ databases">
        <authorList>
            <person name="Ma L."/>
            <person name="Liu K.-W."/>
            <person name="Li Z."/>
            <person name="Hsiao Y.-Y."/>
            <person name="Qi Y."/>
            <person name="Fu T."/>
            <person name="Tang G."/>
            <person name="Zhang D."/>
            <person name="Sun W.-H."/>
            <person name="Liu D.-K."/>
            <person name="Li Y."/>
            <person name="Chen G.-Z."/>
            <person name="Liu X.-D."/>
            <person name="Liao X.-Y."/>
            <person name="Jiang Y.-T."/>
            <person name="Yu X."/>
            <person name="Hao Y."/>
            <person name="Huang J."/>
            <person name="Zhao X.-W."/>
            <person name="Ke S."/>
            <person name="Chen Y.-Y."/>
            <person name="Wu W.-L."/>
            <person name="Hsu J.-L."/>
            <person name="Lin Y.-F."/>
            <person name="Huang M.-D."/>
            <person name="Li C.-Y."/>
            <person name="Huang L."/>
            <person name="Wang Z.-W."/>
            <person name="Zhao X."/>
            <person name="Zhong W.-Y."/>
            <person name="Peng D.-H."/>
            <person name="Ahmad S."/>
            <person name="Lan S."/>
            <person name="Zhang J.-S."/>
            <person name="Tsai W.-C."/>
            <person name="Van De Peer Y."/>
            <person name="Liu Z.-J."/>
        </authorList>
    </citation>
    <scope>NUCLEOTIDE SEQUENCE</scope>
    <source>
        <strain evidence="2">CP</strain>
        <tissue evidence="2">Leaves</tissue>
    </source>
</reference>